<organism evidence="1">
    <name type="scientific">uncultured Mycobacterium sp</name>
    <dbReference type="NCBI Taxonomy" id="171292"/>
    <lineage>
        <taxon>Bacteria</taxon>
        <taxon>Bacillati</taxon>
        <taxon>Actinomycetota</taxon>
        <taxon>Actinomycetes</taxon>
        <taxon>Mycobacteriales</taxon>
        <taxon>Mycobacteriaceae</taxon>
        <taxon>Mycobacterium</taxon>
        <taxon>environmental samples</taxon>
    </lineage>
</organism>
<gene>
    <name evidence="1" type="ORF">MHPYR_180113</name>
</gene>
<evidence type="ECO:0000313" key="1">
    <source>
        <dbReference type="EMBL" id="SBS73901.1"/>
    </source>
</evidence>
<sequence length="76" mass="8770">MTNGPITRQITGPCHNPCALPYHQPGRRVMWQVWSRETNQWRWNRGTVLAHVNRTLVVDVDDERLTTSCGPVMEAK</sequence>
<proteinExistence type="predicted"/>
<reference evidence="1" key="1">
    <citation type="submission" date="2016-03" db="EMBL/GenBank/DDBJ databases">
        <authorList>
            <person name="Ploux O."/>
        </authorList>
    </citation>
    <scope>NUCLEOTIDE SEQUENCE</scope>
    <source>
        <strain evidence="1">UC10</strain>
    </source>
</reference>
<accession>A0A1Y5PCN8</accession>
<protein>
    <submittedName>
        <fullName evidence="1">Uncharacterized protein</fullName>
    </submittedName>
</protein>
<dbReference type="EMBL" id="FLQS01000010">
    <property type="protein sequence ID" value="SBS73901.1"/>
    <property type="molecule type" value="Genomic_DNA"/>
</dbReference>
<dbReference type="AlphaFoldDB" id="A0A1Y5PCN8"/>
<name>A0A1Y5PCN8_9MYCO</name>